<dbReference type="CDD" id="cd01392">
    <property type="entry name" value="HTH_LacI"/>
    <property type="match status" value="1"/>
</dbReference>
<dbReference type="EMBL" id="CP079216">
    <property type="protein sequence ID" value="QXT61837.1"/>
    <property type="molecule type" value="Genomic_DNA"/>
</dbReference>
<keyword evidence="1" id="KW-0805">Transcription regulation</keyword>
<dbReference type="PANTHER" id="PTHR30146">
    <property type="entry name" value="LACI-RELATED TRANSCRIPTIONAL REPRESSOR"/>
    <property type="match status" value="1"/>
</dbReference>
<proteinExistence type="predicted"/>
<keyword evidence="6" id="KW-1185">Reference proteome</keyword>
<sequence>MARKAQPRPSIRDVAALAGVSYQTVSRVINEPQRVRPATAQRVNEAIAELGYRPSKAARSLVTRDSMTIGVVAYHGELYGPHQMTLAIDEGARARGYATATVTVRDDSDESLAEAREHLLGLGVDGVVIIAWTSAMLELARTFAAELPTCVIAEGQVPPGIARAHSDHFSGAHQATSALRAAGRRRIAHLSGPVEWLEARTRIEGWKAAAGAACGPLVEAGWGVRGGYLGVDRILEADDSVDAIFASNDQVAVGALRRLQELGLDVPGRVALVGYDDLDIAPYLRVPLASVRQPFAEVGSAAAELLFEVVEGGEPGSRTLPAQYVPRESAGIPAAG</sequence>
<keyword evidence="3" id="KW-0804">Transcription</keyword>
<dbReference type="PANTHER" id="PTHR30146:SF109">
    <property type="entry name" value="HTH-TYPE TRANSCRIPTIONAL REGULATOR GALS"/>
    <property type="match status" value="1"/>
</dbReference>
<keyword evidence="2" id="KW-0238">DNA-binding</keyword>
<evidence type="ECO:0000256" key="2">
    <source>
        <dbReference type="ARBA" id="ARBA00023125"/>
    </source>
</evidence>
<organism evidence="5 6">
    <name type="scientific">Tessaracoccus palaemonis</name>
    <dbReference type="NCBI Taxonomy" id="2829499"/>
    <lineage>
        <taxon>Bacteria</taxon>
        <taxon>Bacillati</taxon>
        <taxon>Actinomycetota</taxon>
        <taxon>Actinomycetes</taxon>
        <taxon>Propionibacteriales</taxon>
        <taxon>Propionibacteriaceae</taxon>
        <taxon>Tessaracoccus</taxon>
    </lineage>
</organism>
<evidence type="ECO:0000259" key="4">
    <source>
        <dbReference type="PROSITE" id="PS50932"/>
    </source>
</evidence>
<evidence type="ECO:0000256" key="3">
    <source>
        <dbReference type="ARBA" id="ARBA00023163"/>
    </source>
</evidence>
<dbReference type="RefSeq" id="WP_219080150.1">
    <property type="nucleotide sequence ID" value="NZ_CP079216.1"/>
</dbReference>
<gene>
    <name evidence="5" type="ORF">KDB89_08525</name>
</gene>
<reference evidence="5 6" key="1">
    <citation type="submission" date="2021-07" db="EMBL/GenBank/DDBJ databases">
        <title>complete genome sequencing of Tessaracoccus sp.J1M15.</title>
        <authorList>
            <person name="Bae J.-W."/>
            <person name="Kim D.-y."/>
        </authorList>
    </citation>
    <scope>NUCLEOTIDE SEQUENCE [LARGE SCALE GENOMIC DNA]</scope>
    <source>
        <strain evidence="5 6">J1M15</strain>
    </source>
</reference>
<dbReference type="InterPro" id="IPR046335">
    <property type="entry name" value="LacI/GalR-like_sensor"/>
</dbReference>
<dbReference type="PROSITE" id="PS50932">
    <property type="entry name" value="HTH_LACI_2"/>
    <property type="match status" value="1"/>
</dbReference>
<dbReference type="SMART" id="SM00354">
    <property type="entry name" value="HTH_LACI"/>
    <property type="match status" value="1"/>
</dbReference>
<evidence type="ECO:0000256" key="1">
    <source>
        <dbReference type="ARBA" id="ARBA00023015"/>
    </source>
</evidence>
<dbReference type="Proteomes" id="UP000824504">
    <property type="component" value="Chromosome"/>
</dbReference>
<evidence type="ECO:0000313" key="5">
    <source>
        <dbReference type="EMBL" id="QXT61837.1"/>
    </source>
</evidence>
<evidence type="ECO:0000313" key="6">
    <source>
        <dbReference type="Proteomes" id="UP000824504"/>
    </source>
</evidence>
<accession>A0ABX8SEK2</accession>
<dbReference type="CDD" id="cd01574">
    <property type="entry name" value="PBP1_LacI"/>
    <property type="match status" value="1"/>
</dbReference>
<feature type="domain" description="HTH lacI-type" evidence="4">
    <location>
        <begin position="9"/>
        <end position="63"/>
    </location>
</feature>
<dbReference type="Pfam" id="PF13377">
    <property type="entry name" value="Peripla_BP_3"/>
    <property type="match status" value="1"/>
</dbReference>
<name>A0ABX8SEK2_9ACTN</name>
<protein>
    <submittedName>
        <fullName evidence="5">LacI family transcriptional regulator</fullName>
    </submittedName>
</protein>
<dbReference type="Pfam" id="PF00356">
    <property type="entry name" value="LacI"/>
    <property type="match status" value="1"/>
</dbReference>
<dbReference type="InterPro" id="IPR000843">
    <property type="entry name" value="HTH_LacI"/>
</dbReference>
<dbReference type="PROSITE" id="PS00356">
    <property type="entry name" value="HTH_LACI_1"/>
    <property type="match status" value="1"/>
</dbReference>